<dbReference type="GO" id="GO:0005874">
    <property type="term" value="C:microtubule"/>
    <property type="evidence" value="ECO:0007669"/>
    <property type="project" value="InterPro"/>
</dbReference>
<dbReference type="GO" id="GO:0048666">
    <property type="term" value="P:neuron development"/>
    <property type="evidence" value="ECO:0007669"/>
    <property type="project" value="UniProtKB-UniRule"/>
</dbReference>
<keyword evidence="3 4" id="KW-0012">Acyltransferase</keyword>
<dbReference type="Pfam" id="PF05301">
    <property type="entry name" value="Acetyltransf_16"/>
    <property type="match status" value="1"/>
</dbReference>
<accession>A0AAV6RWY4</accession>
<dbReference type="GO" id="GO:0005819">
    <property type="term" value="C:spindle"/>
    <property type="evidence" value="ECO:0007669"/>
    <property type="project" value="UniProtKB-SubCell"/>
</dbReference>
<keyword evidence="4" id="KW-0206">Cytoskeleton</keyword>
<comment type="similarity">
    <text evidence="4">Belongs to the acetyltransferase ATAT1 family.</text>
</comment>
<dbReference type="InterPro" id="IPR038746">
    <property type="entry name" value="Atat"/>
</dbReference>
<feature type="site" description="Crucial for catalytic activity" evidence="4">
    <location>
        <position position="50"/>
    </location>
</feature>
<proteinExistence type="inferred from homology"/>
<evidence type="ECO:0000313" key="8">
    <source>
        <dbReference type="Proteomes" id="UP000693946"/>
    </source>
</evidence>
<keyword evidence="2 4" id="KW-0168">Coated pit</keyword>
<evidence type="ECO:0000256" key="3">
    <source>
        <dbReference type="ARBA" id="ARBA00023315"/>
    </source>
</evidence>
<dbReference type="PROSITE" id="PS51730">
    <property type="entry name" value="GNAT_ATAT"/>
    <property type="match status" value="1"/>
</dbReference>
<comment type="caution">
    <text evidence="4">Lacks conserved residue(s) required for the propagation of feature annotation.</text>
</comment>
<dbReference type="EMBL" id="JAGKHQ010000008">
    <property type="protein sequence ID" value="KAG7509906.1"/>
    <property type="molecule type" value="Genomic_DNA"/>
</dbReference>
<sequence>MEFSFDTNHIFTDRITIVDQTVFSESPESDILAHIGTVIDELGRASATAQKLRAPVTSASKLQYQKNQIYILNERENNGHGVILGFLKVGYKKLFLFDKMGVYIEAEPLCALDFYVVEKFQRQGYGLELFDSMLKHNKLDPVLLAYDRPTHQFQSFLTKHYGLTRRIPQANNFMVFEGFFPNRTAAQLRKAPLKKTDRKIKSCSSVERHFFPPHASKELVSSPGSHSLSRASSHSRVSPQVPTVSDCGDKDQITQSPLLKAYRVLCTRQQAPGANCSLNSQQKENRETHFNRMLKPGRVRKIQGGRLFTVSGR</sequence>
<comment type="caution">
    <text evidence="7">The sequence shown here is derived from an EMBL/GenBank/DDBJ whole genome shotgun (WGS) entry which is preliminary data.</text>
</comment>
<dbReference type="GO" id="GO:0005737">
    <property type="term" value="C:cytoplasm"/>
    <property type="evidence" value="ECO:0007669"/>
    <property type="project" value="UniProtKB-SubCell"/>
</dbReference>
<dbReference type="EC" id="2.3.1.108" evidence="4"/>
<comment type="function">
    <text evidence="4">Specifically acetylates 'Lys-40' in alpha-tubulin on the lumenal side of microtubules. Promotes microtubule destabilization and accelerates microtubule dynamics; this activity may be independent of acetylation activity. Acetylates alpha-tubulin with a slow enzymatic rate, due to a catalytic site that is not optimized for acetyl transfer. Enters the microtubule through each end and diffuses quickly throughout the lumen of microtubules. Acetylates only long/old microtubules because of its slow acetylation rate since it does not have time to act on dynamically unstable microtubules before the enzyme is released. May be involved in neuron development.</text>
</comment>
<keyword evidence="4" id="KW-0966">Cell projection</keyword>
<feature type="binding site" evidence="4">
    <location>
        <begin position="114"/>
        <end position="127"/>
    </location>
    <ligand>
        <name>acetyl-CoA</name>
        <dbReference type="ChEBI" id="CHEBI:57288"/>
    </ligand>
</feature>
<dbReference type="Proteomes" id="UP000693946">
    <property type="component" value="Linkage Group LG16"/>
</dbReference>
<keyword evidence="8" id="KW-1185">Reference proteome</keyword>
<dbReference type="GO" id="GO:0030424">
    <property type="term" value="C:axon"/>
    <property type="evidence" value="ECO:0007669"/>
    <property type="project" value="UniProtKB-SubCell"/>
</dbReference>
<evidence type="ECO:0000256" key="5">
    <source>
        <dbReference type="SAM" id="MobiDB-lite"/>
    </source>
</evidence>
<dbReference type="GO" id="GO:0005925">
    <property type="term" value="C:focal adhesion"/>
    <property type="evidence" value="ECO:0007669"/>
    <property type="project" value="UniProtKB-SubCell"/>
</dbReference>
<gene>
    <name evidence="4" type="primary">ATAT1</name>
    <name evidence="4" type="synonym">MEC17</name>
    <name evidence="7" type="ORF">JOB18_007954</name>
</gene>
<feature type="domain" description="N-acetyltransferase" evidence="6">
    <location>
        <begin position="1"/>
        <end position="180"/>
    </location>
</feature>
<dbReference type="InterPro" id="IPR007965">
    <property type="entry name" value="GNAT_ATAT"/>
</dbReference>
<reference evidence="7 8" key="1">
    <citation type="journal article" date="2021" name="Sci. Rep.">
        <title>Chromosome anchoring in Senegalese sole (Solea senegalensis) reveals sex-associated markers and genome rearrangements in flatfish.</title>
        <authorList>
            <person name="Guerrero-Cozar I."/>
            <person name="Gomez-Garrido J."/>
            <person name="Berbel C."/>
            <person name="Martinez-Blanch J.F."/>
            <person name="Alioto T."/>
            <person name="Claros M.G."/>
            <person name="Gagnaire P.A."/>
            <person name="Manchado M."/>
        </authorList>
    </citation>
    <scope>NUCLEOTIDE SEQUENCE [LARGE SCALE GENOMIC DNA]</scope>
    <source>
        <strain evidence="7">Sse05_10M</strain>
    </source>
</reference>
<evidence type="ECO:0000256" key="2">
    <source>
        <dbReference type="ARBA" id="ARBA00023176"/>
    </source>
</evidence>
<evidence type="ECO:0000259" key="6">
    <source>
        <dbReference type="PROSITE" id="PS51730"/>
    </source>
</evidence>
<keyword evidence="1 4" id="KW-0808">Transferase</keyword>
<dbReference type="PANTHER" id="PTHR12327">
    <property type="entry name" value="ALPHA-TUBULIN N-ACETYLTRANSFERASE 1"/>
    <property type="match status" value="1"/>
</dbReference>
<name>A0AAV6RWY4_SOLSE</name>
<feature type="compositionally biased region" description="Low complexity" evidence="5">
    <location>
        <begin position="221"/>
        <end position="239"/>
    </location>
</feature>
<feature type="region of interest" description="Disordered" evidence="5">
    <location>
        <begin position="214"/>
        <end position="250"/>
    </location>
</feature>
<protein>
    <recommendedName>
        <fullName evidence="4">Alpha-tubulin N-acetyltransferase 1</fullName>
        <shortName evidence="4">Alpha-TAT</shortName>
        <shortName evidence="4">Alpha-TAT1</shortName>
        <shortName evidence="4">TAT</shortName>
        <ecNumber evidence="4">2.3.1.108</ecNumber>
    </recommendedName>
    <alternativeName>
        <fullName evidence="4">Acetyltransferase mec-17 homolog</fullName>
    </alternativeName>
</protein>
<organism evidence="7 8">
    <name type="scientific">Solea senegalensis</name>
    <name type="common">Senegalese sole</name>
    <dbReference type="NCBI Taxonomy" id="28829"/>
    <lineage>
        <taxon>Eukaryota</taxon>
        <taxon>Metazoa</taxon>
        <taxon>Chordata</taxon>
        <taxon>Craniata</taxon>
        <taxon>Vertebrata</taxon>
        <taxon>Euteleostomi</taxon>
        <taxon>Actinopterygii</taxon>
        <taxon>Neopterygii</taxon>
        <taxon>Teleostei</taxon>
        <taxon>Neoteleostei</taxon>
        <taxon>Acanthomorphata</taxon>
        <taxon>Carangaria</taxon>
        <taxon>Pleuronectiformes</taxon>
        <taxon>Pleuronectoidei</taxon>
        <taxon>Soleidae</taxon>
        <taxon>Solea</taxon>
    </lineage>
</organism>
<evidence type="ECO:0000256" key="4">
    <source>
        <dbReference type="HAMAP-Rule" id="MF_03130"/>
    </source>
</evidence>
<dbReference type="GO" id="GO:0070507">
    <property type="term" value="P:regulation of microtubule cytoskeleton organization"/>
    <property type="evidence" value="ECO:0007669"/>
    <property type="project" value="UniProtKB-UniRule"/>
</dbReference>
<keyword evidence="4" id="KW-0963">Cytoplasm</keyword>
<evidence type="ECO:0000256" key="1">
    <source>
        <dbReference type="ARBA" id="ARBA00022679"/>
    </source>
</evidence>
<dbReference type="AlphaFoldDB" id="A0AAV6RWY4"/>
<dbReference type="GO" id="GO:0005905">
    <property type="term" value="C:clathrin-coated pit"/>
    <property type="evidence" value="ECO:0007669"/>
    <property type="project" value="UniProtKB-SubCell"/>
</dbReference>
<keyword evidence="4" id="KW-0965">Cell junction</keyword>
<dbReference type="HAMAP" id="MF_03130">
    <property type="entry name" value="mec17"/>
    <property type="match status" value="1"/>
</dbReference>
<keyword evidence="4" id="KW-0472">Membrane</keyword>
<comment type="subcellular location">
    <subcellularLocation>
        <location evidence="4">Cytoplasm</location>
    </subcellularLocation>
    <subcellularLocation>
        <location evidence="4">Membrane</location>
        <location evidence="4">Clathrin-coated pit</location>
    </subcellularLocation>
    <subcellularLocation>
        <location evidence="4">Cell junction</location>
        <location evidence="4">Focal adhesion</location>
    </subcellularLocation>
    <subcellularLocation>
        <location evidence="4">Cell projection</location>
        <location evidence="4">Axon</location>
    </subcellularLocation>
    <subcellularLocation>
        <location evidence="4">Cytoplasm</location>
        <location evidence="4">Cytoskeleton</location>
    </subcellularLocation>
    <subcellularLocation>
        <location evidence="4">Cytoplasm</location>
        <location evidence="4">Cytoskeleton</location>
        <location evidence="4">Spindle</location>
    </subcellularLocation>
</comment>
<evidence type="ECO:0000313" key="7">
    <source>
        <dbReference type="EMBL" id="KAG7509906.1"/>
    </source>
</evidence>
<comment type="catalytic activity">
    <reaction evidence="4">
        <text>L-lysyl-[alpha-tubulin] + acetyl-CoA = N(6)-acetyl-L-lysyl-[alpha-tubulin] + CoA + H(+)</text>
        <dbReference type="Rhea" id="RHEA:15277"/>
        <dbReference type="Rhea" id="RHEA-COMP:11278"/>
        <dbReference type="Rhea" id="RHEA-COMP:11279"/>
        <dbReference type="ChEBI" id="CHEBI:15378"/>
        <dbReference type="ChEBI" id="CHEBI:29969"/>
        <dbReference type="ChEBI" id="CHEBI:57287"/>
        <dbReference type="ChEBI" id="CHEBI:57288"/>
        <dbReference type="ChEBI" id="CHEBI:61930"/>
        <dbReference type="EC" id="2.3.1.108"/>
    </reaction>
</comment>
<dbReference type="GO" id="GO:0019799">
    <property type="term" value="F:tubulin N-acetyltransferase activity"/>
    <property type="evidence" value="ECO:0007669"/>
    <property type="project" value="UniProtKB-UniRule"/>
</dbReference>
<dbReference type="PANTHER" id="PTHR12327:SF0">
    <property type="entry name" value="ALPHA-TUBULIN N-ACETYLTRANSFERASE 1"/>
    <property type="match status" value="1"/>
</dbReference>